<comment type="caution">
    <text evidence="1">The sequence shown here is derived from an EMBL/GenBank/DDBJ whole genome shotgun (WGS) entry which is preliminary data.</text>
</comment>
<dbReference type="Proteomes" id="UP000294937">
    <property type="component" value="Unassembled WGS sequence"/>
</dbReference>
<sequence length="37" mass="4536">MINVVKNLLVGNRRVQSIQLNQGVEHPLHRYHYLYFW</sequence>
<evidence type="ECO:0000313" key="2">
    <source>
        <dbReference type="Proteomes" id="UP000294937"/>
    </source>
</evidence>
<gene>
    <name evidence="1" type="ORF">EDD58_10170</name>
</gene>
<proteinExistence type="predicted"/>
<evidence type="ECO:0000313" key="1">
    <source>
        <dbReference type="EMBL" id="TCS96437.1"/>
    </source>
</evidence>
<organism evidence="1 2">
    <name type="scientific">Hazenella coriacea</name>
    <dbReference type="NCBI Taxonomy" id="1179467"/>
    <lineage>
        <taxon>Bacteria</taxon>
        <taxon>Bacillati</taxon>
        <taxon>Bacillota</taxon>
        <taxon>Bacilli</taxon>
        <taxon>Bacillales</taxon>
        <taxon>Thermoactinomycetaceae</taxon>
        <taxon>Hazenella</taxon>
    </lineage>
</organism>
<dbReference type="AlphaFoldDB" id="A0A4V2UVS7"/>
<reference evidence="1 2" key="1">
    <citation type="submission" date="2019-03" db="EMBL/GenBank/DDBJ databases">
        <title>Genomic Encyclopedia of Type Strains, Phase IV (KMG-IV): sequencing the most valuable type-strain genomes for metagenomic binning, comparative biology and taxonomic classification.</title>
        <authorList>
            <person name="Goeker M."/>
        </authorList>
    </citation>
    <scope>NUCLEOTIDE SEQUENCE [LARGE SCALE GENOMIC DNA]</scope>
    <source>
        <strain evidence="1 2">DSM 45707</strain>
    </source>
</reference>
<keyword evidence="2" id="KW-1185">Reference proteome</keyword>
<name>A0A4V2UVS7_9BACL</name>
<dbReference type="EMBL" id="SMAG01000001">
    <property type="protein sequence ID" value="TCS96437.1"/>
    <property type="molecule type" value="Genomic_DNA"/>
</dbReference>
<protein>
    <submittedName>
        <fullName evidence="1">Uncharacterized protein</fullName>
    </submittedName>
</protein>
<accession>A0A4V2UVS7</accession>